<dbReference type="GO" id="GO:0003727">
    <property type="term" value="F:single-stranded RNA binding"/>
    <property type="evidence" value="ECO:0007669"/>
    <property type="project" value="InterPro"/>
</dbReference>
<evidence type="ECO:0000256" key="3">
    <source>
        <dbReference type="ARBA" id="ARBA00023125"/>
    </source>
</evidence>
<protein>
    <submittedName>
        <fullName evidence="6">RNA-binding S4 domain protein</fullName>
    </submittedName>
</protein>
<gene>
    <name evidence="6" type="ordered locus">Galf_2793</name>
</gene>
<dbReference type="RefSeq" id="WP_013294688.1">
    <property type="nucleotide sequence ID" value="NC_014394.1"/>
</dbReference>
<evidence type="ECO:0000256" key="1">
    <source>
        <dbReference type="ARBA" id="ARBA00008396"/>
    </source>
</evidence>
<dbReference type="GO" id="GO:0043023">
    <property type="term" value="F:ribosomal large subunit binding"/>
    <property type="evidence" value="ECO:0007669"/>
    <property type="project" value="InterPro"/>
</dbReference>
<feature type="domain" description="RNA-binding S4" evidence="5">
    <location>
        <begin position="8"/>
        <end position="69"/>
    </location>
</feature>
<evidence type="ECO:0000313" key="7">
    <source>
        <dbReference type="Proteomes" id="UP000001235"/>
    </source>
</evidence>
<evidence type="ECO:0000313" key="6">
    <source>
        <dbReference type="EMBL" id="ADL56786.1"/>
    </source>
</evidence>
<dbReference type="SMART" id="SM00363">
    <property type="entry name" value="S4"/>
    <property type="match status" value="1"/>
</dbReference>
<dbReference type="AlphaFoldDB" id="D9SDW4"/>
<keyword evidence="7" id="KW-1185">Reference proteome</keyword>
<reference evidence="6 7" key="1">
    <citation type="submission" date="2010-08" db="EMBL/GenBank/DDBJ databases">
        <title>Complete sequence of Gallionella capsiferriformans ES-2.</title>
        <authorList>
            <consortium name="US DOE Joint Genome Institute"/>
            <person name="Lucas S."/>
            <person name="Copeland A."/>
            <person name="Lapidus A."/>
            <person name="Cheng J.-F."/>
            <person name="Bruce D."/>
            <person name="Goodwin L."/>
            <person name="Pitluck S."/>
            <person name="Chertkov O."/>
            <person name="Davenport K.W."/>
            <person name="Detter J.C."/>
            <person name="Han C."/>
            <person name="Tapia R."/>
            <person name="Land M."/>
            <person name="Hauser L."/>
            <person name="Chang Y.-J."/>
            <person name="Jeffries C."/>
            <person name="Kyrpides N."/>
            <person name="Ivanova N."/>
            <person name="Mikhailova N."/>
            <person name="Shelobolina E.S."/>
            <person name="Picardal F."/>
            <person name="Roden E."/>
            <person name="Emerson D."/>
            <person name="Woyke T."/>
        </authorList>
    </citation>
    <scope>NUCLEOTIDE SEQUENCE [LARGE SCALE GENOMIC DNA]</scope>
    <source>
        <strain evidence="6 7">ES-2</strain>
    </source>
</reference>
<dbReference type="InterPro" id="IPR036986">
    <property type="entry name" value="S4_RNA-bd_sf"/>
</dbReference>
<dbReference type="EMBL" id="CP002159">
    <property type="protein sequence ID" value="ADL56786.1"/>
    <property type="molecule type" value="Genomic_DNA"/>
</dbReference>
<comment type="similarity">
    <text evidence="1">Belongs to the HSP15 family.</text>
</comment>
<dbReference type="GO" id="GO:0003677">
    <property type="term" value="F:DNA binding"/>
    <property type="evidence" value="ECO:0007669"/>
    <property type="project" value="UniProtKB-KW"/>
</dbReference>
<dbReference type="InterPro" id="IPR025708">
    <property type="entry name" value="HSP15"/>
</dbReference>
<dbReference type="KEGG" id="gca:Galf_2793"/>
<sequence length="129" mass="14928">MSDTTKKLRIDKWLWAARFYKTRSLALHAIENGRVLMDGVRVKPAKTIATGDHIVLHFGQAKFDIEVLALSDKRGPAPVAHQLYRESDESAARRALMAEQHRMQPEIAVFKYRPTKKDRREIEKFRNGE</sequence>
<dbReference type="Gene3D" id="3.10.290.10">
    <property type="entry name" value="RNA-binding S4 domain"/>
    <property type="match status" value="1"/>
</dbReference>
<dbReference type="PROSITE" id="PS50889">
    <property type="entry name" value="S4"/>
    <property type="match status" value="1"/>
</dbReference>
<evidence type="ECO:0000256" key="2">
    <source>
        <dbReference type="ARBA" id="ARBA00022884"/>
    </source>
</evidence>
<keyword evidence="3" id="KW-0238">DNA-binding</keyword>
<keyword evidence="2 4" id="KW-0694">RNA-binding</keyword>
<dbReference type="Pfam" id="PF01479">
    <property type="entry name" value="S4"/>
    <property type="match status" value="1"/>
</dbReference>
<dbReference type="eggNOG" id="COG1188">
    <property type="taxonomic scope" value="Bacteria"/>
</dbReference>
<dbReference type="SUPFAM" id="SSF55174">
    <property type="entry name" value="Alpha-L RNA-binding motif"/>
    <property type="match status" value="1"/>
</dbReference>
<evidence type="ECO:0000259" key="5">
    <source>
        <dbReference type="SMART" id="SM00363"/>
    </source>
</evidence>
<dbReference type="GO" id="GO:0034605">
    <property type="term" value="P:cellular response to heat"/>
    <property type="evidence" value="ECO:0007669"/>
    <property type="project" value="InterPro"/>
</dbReference>
<dbReference type="STRING" id="395494.Galf_2793"/>
<proteinExistence type="inferred from homology"/>
<accession>D9SDW4</accession>
<organism evidence="6 7">
    <name type="scientific">Gallionella capsiferriformans (strain ES-2)</name>
    <name type="common">Gallionella ferruginea capsiferriformans (strain ES-2)</name>
    <dbReference type="NCBI Taxonomy" id="395494"/>
    <lineage>
        <taxon>Bacteria</taxon>
        <taxon>Pseudomonadati</taxon>
        <taxon>Pseudomonadota</taxon>
        <taxon>Betaproteobacteria</taxon>
        <taxon>Nitrosomonadales</taxon>
        <taxon>Gallionellaceae</taxon>
        <taxon>Gallionella</taxon>
    </lineage>
</organism>
<evidence type="ECO:0000256" key="4">
    <source>
        <dbReference type="PROSITE-ProRule" id="PRU00182"/>
    </source>
</evidence>
<dbReference type="HOGENOM" id="CLU_101003_2_1_4"/>
<dbReference type="InterPro" id="IPR002942">
    <property type="entry name" value="S4_RNA-bd"/>
</dbReference>
<dbReference type="PIRSF" id="PIRSF016821">
    <property type="entry name" value="HSP15"/>
    <property type="match status" value="1"/>
</dbReference>
<dbReference type="OrthoDB" id="9797176at2"/>
<dbReference type="CDD" id="cd00165">
    <property type="entry name" value="S4"/>
    <property type="match status" value="1"/>
</dbReference>
<name>D9SDW4_GALCS</name>
<dbReference type="Proteomes" id="UP000001235">
    <property type="component" value="Chromosome"/>
</dbReference>